<comment type="caution">
    <text evidence="1">The sequence shown here is derived from an EMBL/GenBank/DDBJ whole genome shotgun (WGS) entry which is preliminary data.</text>
</comment>
<dbReference type="AlphaFoldDB" id="A0AAD7TF90"/>
<proteinExistence type="predicted"/>
<reference evidence="1" key="1">
    <citation type="submission" date="2022-11" db="EMBL/GenBank/DDBJ databases">
        <title>Genome Sequence of Cubamyces cubensis.</title>
        <authorList>
            <person name="Buettner E."/>
        </authorList>
    </citation>
    <scope>NUCLEOTIDE SEQUENCE</scope>
    <source>
        <strain evidence="1">MPL-01</strain>
    </source>
</reference>
<accession>A0AAD7TF90</accession>
<protein>
    <submittedName>
        <fullName evidence="1">Uncharacterized protein</fullName>
    </submittedName>
</protein>
<dbReference type="EMBL" id="JAPEVG010000854">
    <property type="protein sequence ID" value="KAJ8454948.1"/>
    <property type="molecule type" value="Genomic_DNA"/>
</dbReference>
<evidence type="ECO:0000313" key="2">
    <source>
        <dbReference type="Proteomes" id="UP001215151"/>
    </source>
</evidence>
<gene>
    <name evidence="1" type="ORF">ONZ51_g12728</name>
</gene>
<dbReference type="Proteomes" id="UP001215151">
    <property type="component" value="Unassembled WGS sequence"/>
</dbReference>
<evidence type="ECO:0000313" key="1">
    <source>
        <dbReference type="EMBL" id="KAJ8454948.1"/>
    </source>
</evidence>
<sequence length="70" mass="7864">MDRTSRNKPFAAPAPELPVLRQVQCDMNVYQSSPAPALYEIKPFSPIHIKLDSPKQVKSAFGLQSRPRIT</sequence>
<name>A0AAD7TF90_9APHY</name>
<organism evidence="1 2">
    <name type="scientific">Trametes cubensis</name>
    <dbReference type="NCBI Taxonomy" id="1111947"/>
    <lineage>
        <taxon>Eukaryota</taxon>
        <taxon>Fungi</taxon>
        <taxon>Dikarya</taxon>
        <taxon>Basidiomycota</taxon>
        <taxon>Agaricomycotina</taxon>
        <taxon>Agaricomycetes</taxon>
        <taxon>Polyporales</taxon>
        <taxon>Polyporaceae</taxon>
        <taxon>Trametes</taxon>
    </lineage>
</organism>
<keyword evidence="2" id="KW-1185">Reference proteome</keyword>